<feature type="transmembrane region" description="Helical" evidence="1">
    <location>
        <begin position="103"/>
        <end position="126"/>
    </location>
</feature>
<organism evidence="3 4">
    <name type="scientific">Halogeometricum rufum</name>
    <dbReference type="NCBI Taxonomy" id="553469"/>
    <lineage>
        <taxon>Archaea</taxon>
        <taxon>Methanobacteriati</taxon>
        <taxon>Methanobacteriota</taxon>
        <taxon>Stenosarchaea group</taxon>
        <taxon>Halobacteria</taxon>
        <taxon>Halobacteriales</taxon>
        <taxon>Haloferacaceae</taxon>
        <taxon>Halogeometricum</taxon>
    </lineage>
</organism>
<proteinExistence type="predicted"/>
<dbReference type="Proteomes" id="UP000198531">
    <property type="component" value="Unassembled WGS sequence"/>
</dbReference>
<feature type="transmembrane region" description="Helical" evidence="1">
    <location>
        <begin position="34"/>
        <end position="55"/>
    </location>
</feature>
<accession>A0A1I6GFJ7</accession>
<evidence type="ECO:0000313" key="4">
    <source>
        <dbReference type="Proteomes" id="UP000198531"/>
    </source>
</evidence>
<dbReference type="Pfam" id="PF25913">
    <property type="entry name" value="DUF7965"/>
    <property type="match status" value="1"/>
</dbReference>
<dbReference type="OrthoDB" id="293774at2157"/>
<dbReference type="RefSeq" id="WP_089805276.1">
    <property type="nucleotide sequence ID" value="NZ_FOYT01000001.1"/>
</dbReference>
<keyword evidence="1" id="KW-0472">Membrane</keyword>
<name>A0A1I6GFJ7_9EURY</name>
<keyword evidence="1" id="KW-1133">Transmembrane helix</keyword>
<dbReference type="AlphaFoldDB" id="A0A1I6GFJ7"/>
<dbReference type="EMBL" id="FOYT01000001">
    <property type="protein sequence ID" value="SFR40993.1"/>
    <property type="molecule type" value="Genomic_DNA"/>
</dbReference>
<dbReference type="InterPro" id="IPR058271">
    <property type="entry name" value="DUF7965"/>
</dbReference>
<keyword evidence="1" id="KW-0812">Transmembrane</keyword>
<feature type="transmembrane region" description="Helical" evidence="1">
    <location>
        <begin position="61"/>
        <end position="82"/>
    </location>
</feature>
<keyword evidence="4" id="KW-1185">Reference proteome</keyword>
<evidence type="ECO:0000256" key="1">
    <source>
        <dbReference type="SAM" id="Phobius"/>
    </source>
</evidence>
<sequence>MADRDEAVARDGVGPGVSDRDGWFDAWVVATFDLVALSLLVLVAAHASGFLAGALSGFGTLPGLLVFGYLWTLVVVGVRWVLSAGGLDTFASRRRRARLVRGVAGGAFVGSAFVLGTVLVGGGVAAVADPELVATVLFVAGVGTAVAAVVGAVVGLVSTGVNLLLFRVSGWVVPSGGDDAERA</sequence>
<evidence type="ECO:0000259" key="2">
    <source>
        <dbReference type="Pfam" id="PF25913"/>
    </source>
</evidence>
<feature type="domain" description="DUF7965" evidence="2">
    <location>
        <begin position="24"/>
        <end position="179"/>
    </location>
</feature>
<feature type="transmembrane region" description="Helical" evidence="1">
    <location>
        <begin position="132"/>
        <end position="157"/>
    </location>
</feature>
<gene>
    <name evidence="3" type="ORF">SAMN04487947_1079</name>
</gene>
<reference evidence="4" key="1">
    <citation type="submission" date="2016-10" db="EMBL/GenBank/DDBJ databases">
        <authorList>
            <person name="Varghese N."/>
            <person name="Submissions S."/>
        </authorList>
    </citation>
    <scope>NUCLEOTIDE SEQUENCE [LARGE SCALE GENOMIC DNA]</scope>
    <source>
        <strain evidence="4">CGMCC 1.7736</strain>
    </source>
</reference>
<protein>
    <recommendedName>
        <fullName evidence="2">DUF7965 domain-containing protein</fullName>
    </recommendedName>
</protein>
<evidence type="ECO:0000313" key="3">
    <source>
        <dbReference type="EMBL" id="SFR40993.1"/>
    </source>
</evidence>